<dbReference type="RefSeq" id="WP_165973772.1">
    <property type="nucleotide sequence ID" value="NZ_SLZQ01000004.1"/>
</dbReference>
<dbReference type="EMBL" id="SLZQ01000004">
    <property type="protein sequence ID" value="TCS37481.1"/>
    <property type="molecule type" value="Genomic_DNA"/>
</dbReference>
<organism evidence="1 2">
    <name type="scientific">Paucimonas lemoignei</name>
    <name type="common">Pseudomonas lemoignei</name>
    <dbReference type="NCBI Taxonomy" id="29443"/>
    <lineage>
        <taxon>Bacteria</taxon>
        <taxon>Pseudomonadati</taxon>
        <taxon>Pseudomonadota</taxon>
        <taxon>Betaproteobacteria</taxon>
        <taxon>Burkholderiales</taxon>
        <taxon>Burkholderiaceae</taxon>
        <taxon>Paucimonas</taxon>
    </lineage>
</organism>
<keyword evidence="2" id="KW-1185">Reference proteome</keyword>
<gene>
    <name evidence="1" type="ORF">EDC30_104285</name>
</gene>
<name>A0A4R3HYT3_PAULE</name>
<evidence type="ECO:0000313" key="2">
    <source>
        <dbReference type="Proteomes" id="UP000295382"/>
    </source>
</evidence>
<reference evidence="1 2" key="1">
    <citation type="submission" date="2019-03" db="EMBL/GenBank/DDBJ databases">
        <title>Genomic Encyclopedia of Type Strains, Phase IV (KMG-IV): sequencing the most valuable type-strain genomes for metagenomic binning, comparative biology and taxonomic classification.</title>
        <authorList>
            <person name="Goeker M."/>
        </authorList>
    </citation>
    <scope>NUCLEOTIDE SEQUENCE [LARGE SCALE GENOMIC DNA]</scope>
    <source>
        <strain evidence="1 2">DSM 7445</strain>
    </source>
</reference>
<evidence type="ECO:0000313" key="1">
    <source>
        <dbReference type="EMBL" id="TCS37481.1"/>
    </source>
</evidence>
<proteinExistence type="predicted"/>
<accession>A0A4R3HYT3</accession>
<protein>
    <submittedName>
        <fullName evidence="1">Uncharacterized protein</fullName>
    </submittedName>
</protein>
<comment type="caution">
    <text evidence="1">The sequence shown here is derived from an EMBL/GenBank/DDBJ whole genome shotgun (WGS) entry which is preliminary data.</text>
</comment>
<dbReference type="Proteomes" id="UP000295382">
    <property type="component" value="Unassembled WGS sequence"/>
</dbReference>
<dbReference type="AlphaFoldDB" id="A0A4R3HYT3"/>
<sequence length="56" mass="5841">MKFNVNWNLDMGDKQHKAGDVIDLKEKEAEPLVASGVLTPVGKAAEGAEGGTGSTQ</sequence>